<gene>
    <name evidence="1" type="ORF">R3I93_017185</name>
</gene>
<comment type="caution">
    <text evidence="1">The sequence shown here is derived from an EMBL/GenBank/DDBJ whole genome shotgun (WGS) entry which is preliminary data.</text>
</comment>
<evidence type="ECO:0000313" key="1">
    <source>
        <dbReference type="EMBL" id="KAK7137035.1"/>
    </source>
</evidence>
<sequence>MLLGTISISTNRLKEYSTCNNELFFFKWSHRQSIWTEMRQFQQEYNLERIEQIVTLTGSMMKCTLTHTKKVRPDVHGPVPVRMEKLHCDAHKILRVLLERDTQFHVALESHEAGIAPFLVQSRQKGLSGMQCVGHLQTDVHSRSPNTRLRKSTSEHRMVAAAQFSHLFAVSIHLRASNVETHSLVDLLI</sequence>
<accession>A0AAN9CH88</accession>
<organism evidence="1 2">
    <name type="scientific">Phoxinus phoxinus</name>
    <name type="common">Eurasian minnow</name>
    <dbReference type="NCBI Taxonomy" id="58324"/>
    <lineage>
        <taxon>Eukaryota</taxon>
        <taxon>Metazoa</taxon>
        <taxon>Chordata</taxon>
        <taxon>Craniata</taxon>
        <taxon>Vertebrata</taxon>
        <taxon>Euteleostomi</taxon>
        <taxon>Actinopterygii</taxon>
        <taxon>Neopterygii</taxon>
        <taxon>Teleostei</taxon>
        <taxon>Ostariophysi</taxon>
        <taxon>Cypriniformes</taxon>
        <taxon>Leuciscidae</taxon>
        <taxon>Phoxininae</taxon>
        <taxon>Phoxinus</taxon>
    </lineage>
</organism>
<reference evidence="1 2" key="1">
    <citation type="submission" date="2024-02" db="EMBL/GenBank/DDBJ databases">
        <title>Chromosome-level genome assembly of the Eurasian Minnow (Phoxinus phoxinus).</title>
        <authorList>
            <person name="Oriowo T.O."/>
            <person name="Martin S."/>
            <person name="Stange M."/>
            <person name="Chrysostomakis Y."/>
            <person name="Brown T."/>
            <person name="Winkler S."/>
            <person name="Kukowka S."/>
            <person name="Myers E.W."/>
            <person name="Bohne A."/>
        </authorList>
    </citation>
    <scope>NUCLEOTIDE SEQUENCE [LARGE SCALE GENOMIC DNA]</scope>
    <source>
        <strain evidence="1">ZFMK-TIS-60720</strain>
        <tissue evidence="1">Whole Organism</tissue>
    </source>
</reference>
<name>A0AAN9CH88_9TELE</name>
<protein>
    <submittedName>
        <fullName evidence="1">Uncharacterized protein</fullName>
    </submittedName>
</protein>
<dbReference type="Proteomes" id="UP001364617">
    <property type="component" value="Unassembled WGS sequence"/>
</dbReference>
<dbReference type="AlphaFoldDB" id="A0AAN9CH88"/>
<evidence type="ECO:0000313" key="2">
    <source>
        <dbReference type="Proteomes" id="UP001364617"/>
    </source>
</evidence>
<proteinExistence type="predicted"/>
<dbReference type="EMBL" id="JAYKXH010000018">
    <property type="protein sequence ID" value="KAK7137035.1"/>
    <property type="molecule type" value="Genomic_DNA"/>
</dbReference>
<keyword evidence="2" id="KW-1185">Reference proteome</keyword>